<evidence type="ECO:0000256" key="2">
    <source>
        <dbReference type="ARBA" id="ARBA00022692"/>
    </source>
</evidence>
<organism evidence="7 8">
    <name type="scientific">Ophiostoma piceae (strain UAMH 11346)</name>
    <name type="common">Sap stain fungus</name>
    <dbReference type="NCBI Taxonomy" id="1262450"/>
    <lineage>
        <taxon>Eukaryota</taxon>
        <taxon>Fungi</taxon>
        <taxon>Dikarya</taxon>
        <taxon>Ascomycota</taxon>
        <taxon>Pezizomycotina</taxon>
        <taxon>Sordariomycetes</taxon>
        <taxon>Sordariomycetidae</taxon>
        <taxon>Ophiostomatales</taxon>
        <taxon>Ophiostomataceae</taxon>
        <taxon>Ophiostoma</taxon>
    </lineage>
</organism>
<feature type="transmembrane region" description="Helical" evidence="6">
    <location>
        <begin position="444"/>
        <end position="461"/>
    </location>
</feature>
<feature type="region of interest" description="Disordered" evidence="5">
    <location>
        <begin position="285"/>
        <end position="317"/>
    </location>
</feature>
<feature type="region of interest" description="Disordered" evidence="5">
    <location>
        <begin position="1"/>
        <end position="46"/>
    </location>
</feature>
<proteinExistence type="predicted"/>
<feature type="transmembrane region" description="Helical" evidence="6">
    <location>
        <begin position="180"/>
        <end position="202"/>
    </location>
</feature>
<dbReference type="OMA" id="LRWMNLF"/>
<reference evidence="7 8" key="1">
    <citation type="journal article" date="2013" name="BMC Genomics">
        <title>The genome and transcriptome of the pine saprophyte Ophiostoma piceae, and a comparison with the bark beetle-associated pine pathogen Grosmannia clavigera.</title>
        <authorList>
            <person name="Haridas S."/>
            <person name="Wang Y."/>
            <person name="Lim L."/>
            <person name="Massoumi Alamouti S."/>
            <person name="Jackman S."/>
            <person name="Docking R."/>
            <person name="Robertson G."/>
            <person name="Birol I."/>
            <person name="Bohlmann J."/>
            <person name="Breuil C."/>
        </authorList>
    </citation>
    <scope>NUCLEOTIDE SEQUENCE [LARGE SCALE GENOMIC DNA]</scope>
    <source>
        <strain evidence="7 8">UAMH 11346</strain>
    </source>
</reference>
<dbReference type="InterPro" id="IPR007300">
    <property type="entry name" value="CidB/LrgB"/>
</dbReference>
<evidence type="ECO:0000256" key="1">
    <source>
        <dbReference type="ARBA" id="ARBA00004141"/>
    </source>
</evidence>
<evidence type="ECO:0000256" key="4">
    <source>
        <dbReference type="ARBA" id="ARBA00023136"/>
    </source>
</evidence>
<feature type="transmembrane region" description="Helical" evidence="6">
    <location>
        <begin position="113"/>
        <end position="133"/>
    </location>
</feature>
<dbReference type="PANTHER" id="PTHR30249">
    <property type="entry name" value="PUTATIVE SEROTONIN TRANSPORTER"/>
    <property type="match status" value="1"/>
</dbReference>
<dbReference type="Pfam" id="PF04172">
    <property type="entry name" value="LrgB"/>
    <property type="match status" value="1"/>
</dbReference>
<evidence type="ECO:0000313" key="7">
    <source>
        <dbReference type="EMBL" id="EPE04874.1"/>
    </source>
</evidence>
<dbReference type="eggNOG" id="ENOG502QQ63">
    <property type="taxonomic scope" value="Eukaryota"/>
</dbReference>
<evidence type="ECO:0000256" key="5">
    <source>
        <dbReference type="SAM" id="MobiDB-lite"/>
    </source>
</evidence>
<dbReference type="GO" id="GO:0016020">
    <property type="term" value="C:membrane"/>
    <property type="evidence" value="ECO:0007669"/>
    <property type="project" value="UniProtKB-SubCell"/>
</dbReference>
<name>S3BUD8_OPHP1</name>
<keyword evidence="2 6" id="KW-0812">Transmembrane</keyword>
<comment type="subcellular location">
    <subcellularLocation>
        <location evidence="1">Membrane</location>
        <topology evidence="1">Multi-pass membrane protein</topology>
    </subcellularLocation>
</comment>
<gene>
    <name evidence="7" type="ORF">F503_00028</name>
</gene>
<feature type="transmembrane region" description="Helical" evidence="6">
    <location>
        <begin position="383"/>
        <end position="402"/>
    </location>
</feature>
<dbReference type="HOGENOM" id="CLU_024337_1_0_1"/>
<keyword evidence="4 6" id="KW-0472">Membrane</keyword>
<evidence type="ECO:0000313" key="8">
    <source>
        <dbReference type="Proteomes" id="UP000016923"/>
    </source>
</evidence>
<dbReference type="AlphaFoldDB" id="S3BUD8"/>
<feature type="transmembrane region" description="Helical" evidence="6">
    <location>
        <begin position="154"/>
        <end position="174"/>
    </location>
</feature>
<feature type="transmembrane region" description="Helical" evidence="6">
    <location>
        <begin position="585"/>
        <end position="606"/>
    </location>
</feature>
<dbReference type="PANTHER" id="PTHR30249:SF0">
    <property type="entry name" value="PLASTIDAL GLYCOLATE_GLYCERATE TRANSLOCATOR 1, CHLOROPLASTIC"/>
    <property type="match status" value="1"/>
</dbReference>
<evidence type="ECO:0000256" key="3">
    <source>
        <dbReference type="ARBA" id="ARBA00022989"/>
    </source>
</evidence>
<sequence length="619" mass="67454">MTPAQSAQASPHQSRPQSPQLSQASQASQSPRISTHSQAPQSPLLPSPADNGESTAFLPVAKDFAIAFRLAFVTEWRRFVRCFIQVPFGIVAIMAACFGIDRLLNMGGVSFPASVACLVILFVALILCDLVLGRRPTEKIVRAINIPGGWALRWMNLFFVQSFVMLPLSPHISIVEIIKLILVFIIGFLIMMVVSVYMTRWIQLWTSPPRKAMLQRSEQVASESETEELTPLRASTFFSEDHNDEGMPPIPPRSRVAAYITVRGQNLDDPLSSFSDVPAPNRHFYSSSSSYSTPRHYYRPGGGTRTPTPPPRESPTLITRAPRADRWAEWASGHIDTVFYLAVMVAVGVPVYYSTGYAMPLQLCINILAFFAAMSLPASWRQILHPVIVSAFSSLLIIWLLGRIRGDSLATTLGLYKPGYTYIKLWANAAAHPRLHMMPGAGDILSSFLDASIVALALPMFQYRFELKTHFSAIVVPNIVLSIASLFAYPVVCHAIGISATRSLAFTSRSLTLALATPAVKNLGGDLNTIAAITILSGVFGVLIGQRMLRLLRIPDDDYVTRGVAMGANASALGTALLLRVDPRAAAISSLAMSLFGTITVAFSSIPPIVNVIRAMVGL</sequence>
<dbReference type="OrthoDB" id="2502820at2759"/>
<feature type="transmembrane region" description="Helical" evidence="6">
    <location>
        <begin position="559"/>
        <end position="579"/>
    </location>
</feature>
<feature type="transmembrane region" description="Helical" evidence="6">
    <location>
        <begin position="527"/>
        <end position="547"/>
    </location>
</feature>
<keyword evidence="8" id="KW-1185">Reference proteome</keyword>
<keyword evidence="3 6" id="KW-1133">Transmembrane helix</keyword>
<feature type="transmembrane region" description="Helical" evidence="6">
    <location>
        <begin position="473"/>
        <end position="498"/>
    </location>
</feature>
<dbReference type="EMBL" id="KE148158">
    <property type="protein sequence ID" value="EPE04874.1"/>
    <property type="molecule type" value="Genomic_DNA"/>
</dbReference>
<feature type="transmembrane region" description="Helical" evidence="6">
    <location>
        <begin position="333"/>
        <end position="353"/>
    </location>
</feature>
<accession>S3BUD8</accession>
<feature type="transmembrane region" description="Helical" evidence="6">
    <location>
        <begin position="79"/>
        <end position="101"/>
    </location>
</feature>
<dbReference type="Proteomes" id="UP000016923">
    <property type="component" value="Unassembled WGS sequence"/>
</dbReference>
<protein>
    <submittedName>
        <fullName evidence="7">Uncharacterized protein</fullName>
    </submittedName>
</protein>
<dbReference type="VEuPathDB" id="FungiDB:F503_00028"/>
<evidence type="ECO:0000256" key="6">
    <source>
        <dbReference type="SAM" id="Phobius"/>
    </source>
</evidence>